<comment type="caution">
    <text evidence="1">The sequence shown here is derived from an EMBL/GenBank/DDBJ whole genome shotgun (WGS) entry which is preliminary data.</text>
</comment>
<sequence length="147" mass="16350">MVRCAVGYNRGDSRLRAGACRGRHGKEQRELFEHAECAAHLRDALVWLDHARAGCLRAVHRGTAAKRDDTVTLAVHIELSRGFDVFNRGVGFHTIVDNALEPRSIAGGKERIEQTELSKHAVGDDQDVVYTFALDKLRQFFDAARPG</sequence>
<evidence type="ECO:0000313" key="1">
    <source>
        <dbReference type="EMBL" id="MPM52430.1"/>
    </source>
</evidence>
<reference evidence="1" key="1">
    <citation type="submission" date="2019-08" db="EMBL/GenBank/DDBJ databases">
        <authorList>
            <person name="Kucharzyk K."/>
            <person name="Murdoch R.W."/>
            <person name="Higgins S."/>
            <person name="Loffler F."/>
        </authorList>
    </citation>
    <scope>NUCLEOTIDE SEQUENCE</scope>
</reference>
<proteinExistence type="predicted"/>
<gene>
    <name evidence="1" type="ORF">SDC9_99189</name>
</gene>
<accession>A0A645AGU7</accession>
<protein>
    <submittedName>
        <fullName evidence="1">Uncharacterized protein</fullName>
    </submittedName>
</protein>
<dbReference type="AlphaFoldDB" id="A0A645AGU7"/>
<dbReference type="EMBL" id="VSSQ01013859">
    <property type="protein sequence ID" value="MPM52430.1"/>
    <property type="molecule type" value="Genomic_DNA"/>
</dbReference>
<organism evidence="1">
    <name type="scientific">bioreactor metagenome</name>
    <dbReference type="NCBI Taxonomy" id="1076179"/>
    <lineage>
        <taxon>unclassified sequences</taxon>
        <taxon>metagenomes</taxon>
        <taxon>ecological metagenomes</taxon>
    </lineage>
</organism>
<name>A0A645AGU7_9ZZZZ</name>